<dbReference type="EMBL" id="JACHGT010000014">
    <property type="protein sequence ID" value="MBB6037981.1"/>
    <property type="molecule type" value="Genomic_DNA"/>
</dbReference>
<proteinExistence type="predicted"/>
<dbReference type="AlphaFoldDB" id="A0A841FKW7"/>
<dbReference type="Proteomes" id="UP000548476">
    <property type="component" value="Unassembled WGS sequence"/>
</dbReference>
<sequence>MSLPHDSTDEPAPSIPLTRRHAIALAAAGTVAAVIAPAIPAAAAETEPGPECLADLMGAP</sequence>
<protein>
    <submittedName>
        <fullName evidence="1">Uncharacterized protein</fullName>
    </submittedName>
</protein>
<reference evidence="1 2" key="1">
    <citation type="submission" date="2020-08" db="EMBL/GenBank/DDBJ databases">
        <title>Genomic Encyclopedia of Type Strains, Phase IV (KMG-IV): sequencing the most valuable type-strain genomes for metagenomic binning, comparative biology and taxonomic classification.</title>
        <authorList>
            <person name="Goeker M."/>
        </authorList>
    </citation>
    <scope>NUCLEOTIDE SEQUENCE [LARGE SCALE GENOMIC DNA]</scope>
    <source>
        <strain evidence="1 2">YIM 65646</strain>
    </source>
</reference>
<dbReference type="RefSeq" id="WP_184790782.1">
    <property type="nucleotide sequence ID" value="NZ_BONT01000066.1"/>
</dbReference>
<keyword evidence="2" id="KW-1185">Reference proteome</keyword>
<dbReference type="PROSITE" id="PS51318">
    <property type="entry name" value="TAT"/>
    <property type="match status" value="1"/>
</dbReference>
<dbReference type="InterPro" id="IPR006311">
    <property type="entry name" value="TAT_signal"/>
</dbReference>
<evidence type="ECO:0000313" key="2">
    <source>
        <dbReference type="Proteomes" id="UP000548476"/>
    </source>
</evidence>
<evidence type="ECO:0000313" key="1">
    <source>
        <dbReference type="EMBL" id="MBB6037981.1"/>
    </source>
</evidence>
<accession>A0A841FKW7</accession>
<organism evidence="1 2">
    <name type="scientific">Phytomonospora endophytica</name>
    <dbReference type="NCBI Taxonomy" id="714109"/>
    <lineage>
        <taxon>Bacteria</taxon>
        <taxon>Bacillati</taxon>
        <taxon>Actinomycetota</taxon>
        <taxon>Actinomycetes</taxon>
        <taxon>Micromonosporales</taxon>
        <taxon>Micromonosporaceae</taxon>
        <taxon>Phytomonospora</taxon>
    </lineage>
</organism>
<name>A0A841FKW7_9ACTN</name>
<comment type="caution">
    <text evidence="1">The sequence shown here is derived from an EMBL/GenBank/DDBJ whole genome shotgun (WGS) entry which is preliminary data.</text>
</comment>
<gene>
    <name evidence="1" type="ORF">HNR73_005861</name>
</gene>